<dbReference type="EMBL" id="JAULSC010000016">
    <property type="protein sequence ID" value="MDO3397023.1"/>
    <property type="molecule type" value="Genomic_DNA"/>
</dbReference>
<feature type="transmembrane region" description="Helical" evidence="1">
    <location>
        <begin position="39"/>
        <end position="57"/>
    </location>
</feature>
<sequence>MALGWVCGLGLLVVPWLGAGILATFISLLDSEALEPERTFPWLVLAVLLAGLGGLAYGSVRVPGFRRGAVPATAIALVLLIGGFVAAWVLA</sequence>
<organism evidence="2 3">
    <name type="scientific">Nocardioides cremeus</name>
    <dbReference type="NCBI Taxonomy" id="3058044"/>
    <lineage>
        <taxon>Bacteria</taxon>
        <taxon>Bacillati</taxon>
        <taxon>Actinomycetota</taxon>
        <taxon>Actinomycetes</taxon>
        <taxon>Propionibacteriales</taxon>
        <taxon>Nocardioidaceae</taxon>
        <taxon>Nocardioides</taxon>
    </lineage>
</organism>
<dbReference type="Proteomes" id="UP001168363">
    <property type="component" value="Unassembled WGS sequence"/>
</dbReference>
<keyword evidence="1" id="KW-0472">Membrane</keyword>
<evidence type="ECO:0000313" key="2">
    <source>
        <dbReference type="EMBL" id="MDO3397023.1"/>
    </source>
</evidence>
<proteinExistence type="predicted"/>
<protein>
    <submittedName>
        <fullName evidence="2">Uncharacterized protein</fullName>
    </submittedName>
</protein>
<comment type="caution">
    <text evidence="2">The sequence shown here is derived from an EMBL/GenBank/DDBJ whole genome shotgun (WGS) entry which is preliminary data.</text>
</comment>
<gene>
    <name evidence="2" type="ORF">QWJ41_14950</name>
</gene>
<evidence type="ECO:0000256" key="1">
    <source>
        <dbReference type="SAM" id="Phobius"/>
    </source>
</evidence>
<reference evidence="2" key="1">
    <citation type="submission" date="2023-06" db="EMBL/GenBank/DDBJ databases">
        <title>Genome sequence of Nocardioides sp. SOB44.</title>
        <authorList>
            <person name="Zhang G."/>
        </authorList>
    </citation>
    <scope>NUCLEOTIDE SEQUENCE</scope>
    <source>
        <strain evidence="2">SOB44</strain>
    </source>
</reference>
<keyword evidence="1" id="KW-1133">Transmembrane helix</keyword>
<evidence type="ECO:0000313" key="3">
    <source>
        <dbReference type="Proteomes" id="UP001168363"/>
    </source>
</evidence>
<accession>A0ABT8TVK7</accession>
<name>A0ABT8TVK7_9ACTN</name>
<keyword evidence="3" id="KW-1185">Reference proteome</keyword>
<feature type="transmembrane region" description="Helical" evidence="1">
    <location>
        <begin position="69"/>
        <end position="90"/>
    </location>
</feature>
<dbReference type="RefSeq" id="WP_302709203.1">
    <property type="nucleotide sequence ID" value="NZ_JAULSC010000016.1"/>
</dbReference>
<keyword evidence="1" id="KW-0812">Transmembrane</keyword>